<sequence length="71" mass="7496">MNPFGMPQVAYLRTHLAVRMDRLRDGEKRGAGASAIEWAIITGLLAAIAIAIGVTIRTAIQNAANQIPAAP</sequence>
<keyword evidence="3" id="KW-1185">Reference proteome</keyword>
<dbReference type="EMBL" id="RJKE01000001">
    <property type="protein sequence ID" value="ROO90099.1"/>
    <property type="molecule type" value="Genomic_DNA"/>
</dbReference>
<keyword evidence="1" id="KW-0812">Transmembrane</keyword>
<dbReference type="OrthoDB" id="3542382at2"/>
<organism evidence="2 3">
    <name type="scientific">Actinocorallia herbida</name>
    <dbReference type="NCBI Taxonomy" id="58109"/>
    <lineage>
        <taxon>Bacteria</taxon>
        <taxon>Bacillati</taxon>
        <taxon>Actinomycetota</taxon>
        <taxon>Actinomycetes</taxon>
        <taxon>Streptosporangiales</taxon>
        <taxon>Thermomonosporaceae</taxon>
        <taxon>Actinocorallia</taxon>
    </lineage>
</organism>
<keyword evidence="1" id="KW-1133">Transmembrane helix</keyword>
<gene>
    <name evidence="2" type="ORF">EDD29_7815</name>
</gene>
<evidence type="ECO:0008006" key="4">
    <source>
        <dbReference type="Google" id="ProtNLM"/>
    </source>
</evidence>
<keyword evidence="1" id="KW-0472">Membrane</keyword>
<dbReference type="Proteomes" id="UP000272400">
    <property type="component" value="Unassembled WGS sequence"/>
</dbReference>
<protein>
    <recommendedName>
        <fullName evidence="4">Flp pilus assembly pilin Flp</fullName>
    </recommendedName>
</protein>
<name>A0A3N1D9F3_9ACTN</name>
<comment type="caution">
    <text evidence="2">The sequence shown here is derived from an EMBL/GenBank/DDBJ whole genome shotgun (WGS) entry which is preliminary data.</text>
</comment>
<evidence type="ECO:0000256" key="1">
    <source>
        <dbReference type="SAM" id="Phobius"/>
    </source>
</evidence>
<accession>A0A3N1D9F3</accession>
<proteinExistence type="predicted"/>
<evidence type="ECO:0000313" key="2">
    <source>
        <dbReference type="EMBL" id="ROO90099.1"/>
    </source>
</evidence>
<dbReference type="AlphaFoldDB" id="A0A3N1D9F3"/>
<feature type="transmembrane region" description="Helical" evidence="1">
    <location>
        <begin position="35"/>
        <end position="56"/>
    </location>
</feature>
<evidence type="ECO:0000313" key="3">
    <source>
        <dbReference type="Proteomes" id="UP000272400"/>
    </source>
</evidence>
<dbReference type="RefSeq" id="WP_123669101.1">
    <property type="nucleotide sequence ID" value="NZ_RJKE01000001.1"/>
</dbReference>
<reference evidence="2 3" key="1">
    <citation type="submission" date="2018-11" db="EMBL/GenBank/DDBJ databases">
        <title>Sequencing the genomes of 1000 actinobacteria strains.</title>
        <authorList>
            <person name="Klenk H.-P."/>
        </authorList>
    </citation>
    <scope>NUCLEOTIDE SEQUENCE [LARGE SCALE GENOMIC DNA]</scope>
    <source>
        <strain evidence="2 3">DSM 44254</strain>
    </source>
</reference>